<organism evidence="8 9">
    <name type="scientific">Lophium mytilinum</name>
    <dbReference type="NCBI Taxonomy" id="390894"/>
    <lineage>
        <taxon>Eukaryota</taxon>
        <taxon>Fungi</taxon>
        <taxon>Dikarya</taxon>
        <taxon>Ascomycota</taxon>
        <taxon>Pezizomycotina</taxon>
        <taxon>Dothideomycetes</taxon>
        <taxon>Pleosporomycetidae</taxon>
        <taxon>Mytilinidiales</taxon>
        <taxon>Mytilinidiaceae</taxon>
        <taxon>Lophium</taxon>
    </lineage>
</organism>
<dbReference type="AlphaFoldDB" id="A0A6A6QXI8"/>
<gene>
    <name evidence="8" type="ORF">BU16DRAFT_458083</name>
</gene>
<dbReference type="InterPro" id="IPR008775">
    <property type="entry name" value="Phytyl_CoA_dOase-like"/>
</dbReference>
<dbReference type="EMBL" id="MU004187">
    <property type="protein sequence ID" value="KAF2496530.1"/>
    <property type="molecule type" value="Genomic_DNA"/>
</dbReference>
<keyword evidence="7" id="KW-0408">Iron</keyword>
<evidence type="ECO:0000256" key="4">
    <source>
        <dbReference type="ARBA" id="ARBA00022723"/>
    </source>
</evidence>
<evidence type="ECO:0000256" key="3">
    <source>
        <dbReference type="ARBA" id="ARBA00011738"/>
    </source>
</evidence>
<protein>
    <submittedName>
        <fullName evidence="8">PhyH-domain-containing protein</fullName>
    </submittedName>
</protein>
<proteinExistence type="inferred from homology"/>
<dbReference type="PANTHER" id="PTHR20883">
    <property type="entry name" value="PHYTANOYL-COA DIOXYGENASE DOMAIN CONTAINING 1"/>
    <property type="match status" value="1"/>
</dbReference>
<evidence type="ECO:0000256" key="1">
    <source>
        <dbReference type="ARBA" id="ARBA00001962"/>
    </source>
</evidence>
<reference evidence="8" key="1">
    <citation type="journal article" date="2020" name="Stud. Mycol.">
        <title>101 Dothideomycetes genomes: a test case for predicting lifestyles and emergence of pathogens.</title>
        <authorList>
            <person name="Haridas S."/>
            <person name="Albert R."/>
            <person name="Binder M."/>
            <person name="Bloem J."/>
            <person name="Labutti K."/>
            <person name="Salamov A."/>
            <person name="Andreopoulos B."/>
            <person name="Baker S."/>
            <person name="Barry K."/>
            <person name="Bills G."/>
            <person name="Bluhm B."/>
            <person name="Cannon C."/>
            <person name="Castanera R."/>
            <person name="Culley D."/>
            <person name="Daum C."/>
            <person name="Ezra D."/>
            <person name="Gonzalez J."/>
            <person name="Henrissat B."/>
            <person name="Kuo A."/>
            <person name="Liang C."/>
            <person name="Lipzen A."/>
            <person name="Lutzoni F."/>
            <person name="Magnuson J."/>
            <person name="Mondo S."/>
            <person name="Nolan M."/>
            <person name="Ohm R."/>
            <person name="Pangilinan J."/>
            <person name="Park H.-J."/>
            <person name="Ramirez L."/>
            <person name="Alfaro M."/>
            <person name="Sun H."/>
            <person name="Tritt A."/>
            <person name="Yoshinaga Y."/>
            <person name="Zwiers L.-H."/>
            <person name="Turgeon B."/>
            <person name="Goodwin S."/>
            <person name="Spatafora J."/>
            <person name="Crous P."/>
            <person name="Grigoriev I."/>
        </authorList>
    </citation>
    <scope>NUCLEOTIDE SEQUENCE</scope>
    <source>
        <strain evidence="8">CBS 269.34</strain>
    </source>
</reference>
<comment type="subunit">
    <text evidence="3">Homodimer.</text>
</comment>
<keyword evidence="5" id="KW-0223">Dioxygenase</keyword>
<dbReference type="GO" id="GO:0046872">
    <property type="term" value="F:metal ion binding"/>
    <property type="evidence" value="ECO:0007669"/>
    <property type="project" value="UniProtKB-KW"/>
</dbReference>
<sequence length="298" mass="32473">MPGTKNAPHLTSLPSGTPIPDILSILYRDGAVRVTSLISPDQITQVAAELKPHMDADYNSGLNVFAKQTKTVCGLAGKSSTVATAILQQPTIRALVDDALTVTTESWWGDSRNTCVSPPLLSSCFAVRVGPGSARQGLHRDDQDHHATHRNADPRETTKLGCIVAISKVTKENGATEVVPRSHIWDDARKPVYPDEVTYAEMEPGDAVFILGNCYHAAGANVTEDSFRSVIVTLFCKGVYRSEENQFLAVDRETAKKLPYDVQDLIGWKASAPFCGWHDLSNPSDLIREDVGINKDLF</sequence>
<dbReference type="PANTHER" id="PTHR20883:SF45">
    <property type="entry name" value="PHYTANOYL-COA DIOXYGENASE FAMILY PROTEIN"/>
    <property type="match status" value="1"/>
</dbReference>
<dbReference type="Proteomes" id="UP000799750">
    <property type="component" value="Unassembled WGS sequence"/>
</dbReference>
<dbReference type="OrthoDB" id="445007at2759"/>
<dbReference type="GO" id="GO:0051213">
    <property type="term" value="F:dioxygenase activity"/>
    <property type="evidence" value="ECO:0007669"/>
    <property type="project" value="UniProtKB-KW"/>
</dbReference>
<dbReference type="Pfam" id="PF05721">
    <property type="entry name" value="PhyH"/>
    <property type="match status" value="1"/>
</dbReference>
<keyword evidence="4" id="KW-0479">Metal-binding</keyword>
<keyword evidence="9" id="KW-1185">Reference proteome</keyword>
<evidence type="ECO:0000256" key="7">
    <source>
        <dbReference type="ARBA" id="ARBA00023004"/>
    </source>
</evidence>
<name>A0A6A6QXI8_9PEZI</name>
<comment type="similarity">
    <text evidence="2">Belongs to the PhyH family.</text>
</comment>
<dbReference type="Gene3D" id="2.60.120.620">
    <property type="entry name" value="q2cbj1_9rhob like domain"/>
    <property type="match status" value="1"/>
</dbReference>
<accession>A0A6A6QXI8</accession>
<keyword evidence="6" id="KW-0560">Oxidoreductase</keyword>
<comment type="cofactor">
    <cofactor evidence="1">
        <name>Fe cation</name>
        <dbReference type="ChEBI" id="CHEBI:24875"/>
    </cofactor>
</comment>
<evidence type="ECO:0000256" key="5">
    <source>
        <dbReference type="ARBA" id="ARBA00022964"/>
    </source>
</evidence>
<evidence type="ECO:0000313" key="9">
    <source>
        <dbReference type="Proteomes" id="UP000799750"/>
    </source>
</evidence>
<evidence type="ECO:0000256" key="6">
    <source>
        <dbReference type="ARBA" id="ARBA00023002"/>
    </source>
</evidence>
<evidence type="ECO:0000313" key="8">
    <source>
        <dbReference type="EMBL" id="KAF2496530.1"/>
    </source>
</evidence>
<evidence type="ECO:0000256" key="2">
    <source>
        <dbReference type="ARBA" id="ARBA00005830"/>
    </source>
</evidence>
<dbReference type="SUPFAM" id="SSF51197">
    <property type="entry name" value="Clavaminate synthase-like"/>
    <property type="match status" value="1"/>
</dbReference>